<sequence>MTIYQTIIRRARSGGLASAAGPFKMQGLCDEGAHNAAWDDVEFETRYRSHLADDADAQQAMDELTDRLRGGEQLALVCFENTNQKRCHRTLLRAVLIEQLEP</sequence>
<dbReference type="EMBL" id="FNHL01000004">
    <property type="protein sequence ID" value="SDM93422.1"/>
    <property type="molecule type" value="Genomic_DNA"/>
</dbReference>
<evidence type="ECO:0000313" key="3">
    <source>
        <dbReference type="Proteomes" id="UP000199451"/>
    </source>
</evidence>
<gene>
    <name evidence="2" type="ORF">SAMN04487949_2898</name>
</gene>
<accession>A0A1G9X9E9</accession>
<feature type="domain" description="DUF488" evidence="1">
    <location>
        <begin position="34"/>
        <end position="98"/>
    </location>
</feature>
<organism evidence="2 3">
    <name type="scientific">Halogranum gelatinilyticum</name>
    <dbReference type="NCBI Taxonomy" id="660521"/>
    <lineage>
        <taxon>Archaea</taxon>
        <taxon>Methanobacteriati</taxon>
        <taxon>Methanobacteriota</taxon>
        <taxon>Stenosarchaea group</taxon>
        <taxon>Halobacteria</taxon>
        <taxon>Halobacteriales</taxon>
        <taxon>Haloferacaceae</taxon>
    </lineage>
</organism>
<dbReference type="Pfam" id="PF22751">
    <property type="entry name" value="DUF488-N3a"/>
    <property type="match status" value="1"/>
</dbReference>
<reference evidence="3" key="1">
    <citation type="submission" date="2016-10" db="EMBL/GenBank/DDBJ databases">
        <authorList>
            <person name="Varghese N."/>
            <person name="Submissions S."/>
        </authorList>
    </citation>
    <scope>NUCLEOTIDE SEQUENCE [LARGE SCALE GENOMIC DNA]</scope>
    <source>
        <strain evidence="3">CGMCC 1.10119</strain>
    </source>
</reference>
<dbReference type="STRING" id="660521.SAMN04487949_2898"/>
<dbReference type="Proteomes" id="UP000199451">
    <property type="component" value="Unassembled WGS sequence"/>
</dbReference>
<evidence type="ECO:0000313" key="2">
    <source>
        <dbReference type="EMBL" id="SDM93422.1"/>
    </source>
</evidence>
<proteinExistence type="predicted"/>
<name>A0A1G9X9E9_9EURY</name>
<dbReference type="OrthoDB" id="200377at2157"/>
<dbReference type="AlphaFoldDB" id="A0A1G9X9E9"/>
<dbReference type="InterPro" id="IPR054495">
    <property type="entry name" value="DUF488-N3a"/>
</dbReference>
<evidence type="ECO:0000259" key="1">
    <source>
        <dbReference type="Pfam" id="PF22751"/>
    </source>
</evidence>
<protein>
    <recommendedName>
        <fullName evidence="1">DUF488 domain-containing protein</fullName>
    </recommendedName>
</protein>
<keyword evidence="3" id="KW-1185">Reference proteome</keyword>